<dbReference type="AlphaFoldDB" id="F3YWW2"/>
<dbReference type="EMBL" id="CP003221">
    <property type="protein sequence ID" value="EGJ51686.1"/>
    <property type="molecule type" value="Genomic_DNA"/>
</dbReference>
<organism evidence="1 2">
    <name type="scientific">Desulfocurvibacter africanus subsp. africanus str. Walvis Bay</name>
    <dbReference type="NCBI Taxonomy" id="690850"/>
    <lineage>
        <taxon>Bacteria</taxon>
        <taxon>Pseudomonadati</taxon>
        <taxon>Thermodesulfobacteriota</taxon>
        <taxon>Desulfovibrionia</taxon>
        <taxon>Desulfovibrionales</taxon>
        <taxon>Desulfovibrionaceae</taxon>
        <taxon>Desulfocurvibacter</taxon>
    </lineage>
</organism>
<evidence type="ECO:0000313" key="2">
    <source>
        <dbReference type="Proteomes" id="UP000007844"/>
    </source>
</evidence>
<keyword evidence="2" id="KW-1185">Reference proteome</keyword>
<dbReference type="KEGG" id="daf:Desaf_3400"/>
<protein>
    <submittedName>
        <fullName evidence="1">Uncharacterized protein</fullName>
    </submittedName>
</protein>
<evidence type="ECO:0000313" key="1">
    <source>
        <dbReference type="EMBL" id="EGJ51686.1"/>
    </source>
</evidence>
<reference evidence="1 2" key="1">
    <citation type="journal article" date="2011" name="J. Bacteriol.">
        <title>Genome sequence of the mercury-methylating and pleomorphic Desulfovibrio africanus Strain Walvis Bay.</title>
        <authorList>
            <person name="Brown S.D."/>
            <person name="Wall J.D."/>
            <person name="Kucken A.M."/>
            <person name="Gilmour C.C."/>
            <person name="Podar M."/>
            <person name="Brandt C.C."/>
            <person name="Teshima H."/>
            <person name="Detter J.C."/>
            <person name="Han C.S."/>
            <person name="Land M.L."/>
            <person name="Lucas S."/>
            <person name="Han J."/>
            <person name="Pennacchio L."/>
            <person name="Nolan M."/>
            <person name="Pitluck S."/>
            <person name="Woyke T."/>
            <person name="Goodwin L."/>
            <person name="Palumbo A.V."/>
            <person name="Elias D.A."/>
        </authorList>
    </citation>
    <scope>NUCLEOTIDE SEQUENCE [LARGE SCALE GENOMIC DNA]</scope>
    <source>
        <strain evidence="1 2">Walvis Bay</strain>
    </source>
</reference>
<sequence length="81" mass="9149">MALDPDGISLRVETEKKWVYEDSGVCHMEVFNLILSEKYLKDHTSKGIVVNLSGPRKGVVTIPAFYVEGYVRKLKAVGYMK</sequence>
<proteinExistence type="predicted"/>
<name>F3YWW2_DESAF</name>
<dbReference type="Proteomes" id="UP000007844">
    <property type="component" value="Chromosome"/>
</dbReference>
<dbReference type="HOGENOM" id="CLU_2568214_0_0_7"/>
<accession>F3YWW2</accession>
<gene>
    <name evidence="1" type="ORF">Desaf_3400</name>
</gene>